<feature type="region of interest" description="Disordered" evidence="1">
    <location>
        <begin position="142"/>
        <end position="168"/>
    </location>
</feature>
<accession>A0A843U058</accession>
<evidence type="ECO:0000313" key="2">
    <source>
        <dbReference type="EMBL" id="MQL76755.1"/>
    </source>
</evidence>
<organism evidence="2 3">
    <name type="scientific">Colocasia esculenta</name>
    <name type="common">Wild taro</name>
    <name type="synonym">Arum esculentum</name>
    <dbReference type="NCBI Taxonomy" id="4460"/>
    <lineage>
        <taxon>Eukaryota</taxon>
        <taxon>Viridiplantae</taxon>
        <taxon>Streptophyta</taxon>
        <taxon>Embryophyta</taxon>
        <taxon>Tracheophyta</taxon>
        <taxon>Spermatophyta</taxon>
        <taxon>Magnoliopsida</taxon>
        <taxon>Liliopsida</taxon>
        <taxon>Araceae</taxon>
        <taxon>Aroideae</taxon>
        <taxon>Colocasieae</taxon>
        <taxon>Colocasia</taxon>
    </lineage>
</organism>
<name>A0A843U058_COLES</name>
<dbReference type="AlphaFoldDB" id="A0A843U058"/>
<protein>
    <submittedName>
        <fullName evidence="2">Uncharacterized protein</fullName>
    </submittedName>
</protein>
<reference evidence="2" key="1">
    <citation type="submission" date="2017-07" db="EMBL/GenBank/DDBJ databases">
        <title>Taro Niue Genome Assembly and Annotation.</title>
        <authorList>
            <person name="Atibalentja N."/>
            <person name="Keating K."/>
            <person name="Fields C.J."/>
        </authorList>
    </citation>
    <scope>NUCLEOTIDE SEQUENCE</scope>
    <source>
        <strain evidence="2">Niue_2</strain>
        <tissue evidence="2">Leaf</tissue>
    </source>
</reference>
<evidence type="ECO:0000313" key="3">
    <source>
        <dbReference type="Proteomes" id="UP000652761"/>
    </source>
</evidence>
<dbReference type="OrthoDB" id="783251at2759"/>
<gene>
    <name evidence="2" type="ORF">Taro_009156</name>
</gene>
<evidence type="ECO:0000256" key="1">
    <source>
        <dbReference type="SAM" id="MobiDB-lite"/>
    </source>
</evidence>
<sequence>MNRDKIREEENTAGELAQQGHHSLQLIAQVLHSRSRHLNFCNTHMFYHGWTLLCVQLQPAGLRGQVLERICYLEEKHSLSERCSSAGEAPSVELNKQCKPLSSVLEEVPSRGTLMERVEMLESRVLQLCLDEEEIRRKTPRVLTEETEGKGAPSLRIQNGDSCQGHPGKQDLIMVQGSREERRMDLFQIHKKSRRRRWPGWMQMGCSLA</sequence>
<dbReference type="Proteomes" id="UP000652761">
    <property type="component" value="Unassembled WGS sequence"/>
</dbReference>
<dbReference type="PANTHER" id="PTHR34190:SF10">
    <property type="entry name" value="TERNARY COMPLEX FACTOR MIP1 LEUCINE-ZIPPER DOMAIN-CONTAINING PROTEIN"/>
    <property type="match status" value="1"/>
</dbReference>
<dbReference type="EMBL" id="NMUH01000316">
    <property type="protein sequence ID" value="MQL76755.1"/>
    <property type="molecule type" value="Genomic_DNA"/>
</dbReference>
<keyword evidence="3" id="KW-1185">Reference proteome</keyword>
<feature type="non-terminal residue" evidence="2">
    <location>
        <position position="1"/>
    </location>
</feature>
<proteinExistence type="predicted"/>
<dbReference type="PANTHER" id="PTHR34190">
    <property type="entry name" value="EXPRESSED PROTEIN"/>
    <property type="match status" value="1"/>
</dbReference>
<comment type="caution">
    <text evidence="2">The sequence shown here is derived from an EMBL/GenBank/DDBJ whole genome shotgun (WGS) entry which is preliminary data.</text>
</comment>